<protein>
    <submittedName>
        <fullName evidence="1">Uncharacterized protein</fullName>
    </submittedName>
</protein>
<sequence>MRKFSIDYIQSLISIGYLNKIELNQQVIGEFIRQLIDDQDSLDLELVELDYKIICLHEKCEQKDLQRDLYKMSQRLEDLSQDIDIMYDVLDDSELPTLNMLLQSILIEPLVMLEKTVLKSQSLYINLINKLLSKYIDESKQIQFDFQHMDQSSQQSIIKNGKPKKQVCEIQIQTEQDDILIDYIDMLQRQEEYDIRMRRLSKPSQTQQTYQSQQDETFKIPSQQSSIQLSHTASFNQQQVSINNSFTMPLTQKKRDEKLSQKLQAQLQTQKIFKGKKSGIAKIVPTYSWSNSQRNNQNVVISAKTTSRQSSLVSNLIRQRCQALMQEQQEVEKLKQREILAGKIAIENQRGLDDYNICDRTSEDILFFD</sequence>
<reference evidence="1 2" key="1">
    <citation type="submission" date="2014-06" db="EMBL/GenBank/DDBJ databases">
        <authorList>
            <person name="Swart Estienne"/>
        </authorList>
    </citation>
    <scope>NUCLEOTIDE SEQUENCE [LARGE SCALE GENOMIC DNA]</scope>
    <source>
        <strain evidence="1 2">130c</strain>
    </source>
</reference>
<dbReference type="EMBL" id="CCKQ01008813">
    <property type="protein sequence ID" value="CDW80280.1"/>
    <property type="molecule type" value="Genomic_DNA"/>
</dbReference>
<accession>A0A078ADF5</accession>
<keyword evidence="2" id="KW-1185">Reference proteome</keyword>
<organism evidence="1 2">
    <name type="scientific">Stylonychia lemnae</name>
    <name type="common">Ciliate</name>
    <dbReference type="NCBI Taxonomy" id="5949"/>
    <lineage>
        <taxon>Eukaryota</taxon>
        <taxon>Sar</taxon>
        <taxon>Alveolata</taxon>
        <taxon>Ciliophora</taxon>
        <taxon>Intramacronucleata</taxon>
        <taxon>Spirotrichea</taxon>
        <taxon>Stichotrichia</taxon>
        <taxon>Sporadotrichida</taxon>
        <taxon>Oxytrichidae</taxon>
        <taxon>Stylonychinae</taxon>
        <taxon>Stylonychia</taxon>
    </lineage>
</organism>
<evidence type="ECO:0000313" key="2">
    <source>
        <dbReference type="Proteomes" id="UP000039865"/>
    </source>
</evidence>
<proteinExistence type="predicted"/>
<evidence type="ECO:0000313" key="1">
    <source>
        <dbReference type="EMBL" id="CDW80280.1"/>
    </source>
</evidence>
<dbReference type="AlphaFoldDB" id="A0A078ADF5"/>
<gene>
    <name evidence="1" type="primary">Contig11524.g12329</name>
    <name evidence="1" type="ORF">STYLEM_9276</name>
</gene>
<dbReference type="Proteomes" id="UP000039865">
    <property type="component" value="Unassembled WGS sequence"/>
</dbReference>
<dbReference type="InParanoid" id="A0A078ADF5"/>
<name>A0A078ADF5_STYLE</name>